<keyword evidence="8" id="KW-0963">Cytoplasm</keyword>
<dbReference type="EMBL" id="LR134363">
    <property type="protein sequence ID" value="VEG73517.1"/>
    <property type="molecule type" value="Genomic_DNA"/>
</dbReference>
<dbReference type="PROSITE" id="PS01195">
    <property type="entry name" value="PEPT_TRNA_HYDROL_1"/>
    <property type="match status" value="1"/>
</dbReference>
<dbReference type="EC" id="3.1.1.29" evidence="1 8"/>
<comment type="subcellular location">
    <subcellularLocation>
        <location evidence="8">Cytoplasm</location>
    </subcellularLocation>
</comment>
<feature type="site" description="Stabilizes the basic form of H active site to accept a proton" evidence="8">
    <location>
        <position position="105"/>
    </location>
</feature>
<dbReference type="HAMAP" id="MF_00083">
    <property type="entry name" value="Pept_tRNA_hydro_bact"/>
    <property type="match status" value="1"/>
</dbReference>
<keyword evidence="4 8" id="KW-0694">RNA-binding</keyword>
<evidence type="ECO:0000256" key="9">
    <source>
        <dbReference type="RuleBase" id="RU000673"/>
    </source>
</evidence>
<dbReference type="InterPro" id="IPR036416">
    <property type="entry name" value="Pept_tRNA_hydro_sf"/>
</dbReference>
<evidence type="ECO:0000256" key="10">
    <source>
        <dbReference type="RuleBase" id="RU004320"/>
    </source>
</evidence>
<dbReference type="FunFam" id="3.40.50.1470:FF:000001">
    <property type="entry name" value="Peptidyl-tRNA hydrolase"/>
    <property type="match status" value="1"/>
</dbReference>
<dbReference type="Proteomes" id="UP000276899">
    <property type="component" value="Chromosome"/>
</dbReference>
<dbReference type="GO" id="GO:0006515">
    <property type="term" value="P:protein quality control for misfolded or incompletely synthesized proteins"/>
    <property type="evidence" value="ECO:0007669"/>
    <property type="project" value="UniProtKB-UniRule"/>
</dbReference>
<feature type="binding site" evidence="8">
    <location>
        <position position="78"/>
    </location>
    <ligand>
        <name>tRNA</name>
        <dbReference type="ChEBI" id="CHEBI:17843"/>
    </ligand>
</feature>
<dbReference type="GO" id="GO:0072344">
    <property type="term" value="P:rescue of stalled ribosome"/>
    <property type="evidence" value="ECO:0007669"/>
    <property type="project" value="UniProtKB-UniRule"/>
</dbReference>
<evidence type="ECO:0000313" key="11">
    <source>
        <dbReference type="EMBL" id="VEG73517.1"/>
    </source>
</evidence>
<dbReference type="SUPFAM" id="SSF53178">
    <property type="entry name" value="Peptidyl-tRNA hydrolase-like"/>
    <property type="match status" value="1"/>
</dbReference>
<feature type="binding site" evidence="8">
    <location>
        <position position="80"/>
    </location>
    <ligand>
        <name>tRNA</name>
        <dbReference type="ChEBI" id="CHEBI:17843"/>
    </ligand>
</feature>
<feature type="binding site" evidence="8">
    <location>
        <position position="126"/>
    </location>
    <ligand>
        <name>tRNA</name>
        <dbReference type="ChEBI" id="CHEBI:17843"/>
    </ligand>
</feature>
<dbReference type="Gene3D" id="3.40.50.1470">
    <property type="entry name" value="Peptidyl-tRNA hydrolase"/>
    <property type="match status" value="1"/>
</dbReference>
<dbReference type="PANTHER" id="PTHR17224">
    <property type="entry name" value="PEPTIDYL-TRNA HYDROLASE"/>
    <property type="match status" value="1"/>
</dbReference>
<comment type="similarity">
    <text evidence="5 8 10">Belongs to the PTH family.</text>
</comment>
<dbReference type="KEGG" id="asla:NCTC11923_00122"/>
<evidence type="ECO:0000256" key="4">
    <source>
        <dbReference type="ARBA" id="ARBA00022884"/>
    </source>
</evidence>
<accession>A0A3S4WIC6</accession>
<evidence type="ECO:0000256" key="8">
    <source>
        <dbReference type="HAMAP-Rule" id="MF_00083"/>
    </source>
</evidence>
<dbReference type="CDD" id="cd00462">
    <property type="entry name" value="PTH"/>
    <property type="match status" value="1"/>
</dbReference>
<proteinExistence type="inferred from homology"/>
<organism evidence="11 12">
    <name type="scientific">Actinomyces slackii</name>
    <dbReference type="NCBI Taxonomy" id="52774"/>
    <lineage>
        <taxon>Bacteria</taxon>
        <taxon>Bacillati</taxon>
        <taxon>Actinomycetota</taxon>
        <taxon>Actinomycetes</taxon>
        <taxon>Actinomycetales</taxon>
        <taxon>Actinomycetaceae</taxon>
        <taxon>Actinomyces</taxon>
    </lineage>
</organism>
<feature type="binding site" evidence="8">
    <location>
        <position position="21"/>
    </location>
    <ligand>
        <name>tRNA</name>
        <dbReference type="ChEBI" id="CHEBI:17843"/>
    </ligand>
</feature>
<comment type="function">
    <text evidence="8">Catalyzes the release of premature peptidyl moieties from peptidyl-tRNA molecules trapped in stalled 50S ribosomal subunits, and thus maintains levels of free tRNAs and 50S ribosomes.</text>
</comment>
<comment type="catalytic activity">
    <reaction evidence="6 8 9">
        <text>an N-acyl-L-alpha-aminoacyl-tRNA + H2O = an N-acyl-L-amino acid + a tRNA + H(+)</text>
        <dbReference type="Rhea" id="RHEA:54448"/>
        <dbReference type="Rhea" id="RHEA-COMP:10123"/>
        <dbReference type="Rhea" id="RHEA-COMP:13883"/>
        <dbReference type="ChEBI" id="CHEBI:15377"/>
        <dbReference type="ChEBI" id="CHEBI:15378"/>
        <dbReference type="ChEBI" id="CHEBI:59874"/>
        <dbReference type="ChEBI" id="CHEBI:78442"/>
        <dbReference type="ChEBI" id="CHEBI:138191"/>
        <dbReference type="EC" id="3.1.1.29"/>
    </reaction>
</comment>
<feature type="active site" description="Proton acceptor" evidence="8">
    <location>
        <position position="26"/>
    </location>
</feature>
<dbReference type="GO" id="GO:0000049">
    <property type="term" value="F:tRNA binding"/>
    <property type="evidence" value="ECO:0007669"/>
    <property type="project" value="UniProtKB-UniRule"/>
</dbReference>
<evidence type="ECO:0000256" key="1">
    <source>
        <dbReference type="ARBA" id="ARBA00013260"/>
    </source>
</evidence>
<evidence type="ECO:0000256" key="3">
    <source>
        <dbReference type="ARBA" id="ARBA00022801"/>
    </source>
</evidence>
<sequence length="201" mass="21216">MSPVSSDPWLVVGLGNPGPRYARNRHNIGHMVIDVLAGRAGARMSAHKARAHVAEARLGMAPGGAPGPRAILAAPTSFMNVSGGPVKALANYYGVGTDRLLVIHDELDLPAHELRLKRGGGEGGHNGLRSISSVLGAKDYARLRVGVGRPPGRQDPAAFVLSDVPAREREELAVTLERAADAVEQVALLGFEEAQQRLHTP</sequence>
<keyword evidence="3 8" id="KW-0378">Hydrolase</keyword>
<dbReference type="STRING" id="1278298.GCA_000428685_01115"/>
<name>A0A3S4WIC6_9ACTO</name>
<feature type="site" description="Discriminates between blocked and unblocked aminoacyl-tRNA" evidence="8">
    <location>
        <position position="16"/>
    </location>
</feature>
<evidence type="ECO:0000256" key="6">
    <source>
        <dbReference type="ARBA" id="ARBA00048707"/>
    </source>
</evidence>
<evidence type="ECO:0000256" key="7">
    <source>
        <dbReference type="ARBA" id="ARBA00050038"/>
    </source>
</evidence>
<keyword evidence="12" id="KW-1185">Reference proteome</keyword>
<dbReference type="GO" id="GO:0004045">
    <property type="term" value="F:peptidyl-tRNA hydrolase activity"/>
    <property type="evidence" value="ECO:0007669"/>
    <property type="project" value="UniProtKB-UniRule"/>
</dbReference>
<dbReference type="PANTHER" id="PTHR17224:SF1">
    <property type="entry name" value="PEPTIDYL-TRNA HYDROLASE"/>
    <property type="match status" value="1"/>
</dbReference>
<evidence type="ECO:0000256" key="2">
    <source>
        <dbReference type="ARBA" id="ARBA00022555"/>
    </source>
</evidence>
<dbReference type="AlphaFoldDB" id="A0A3S4WIC6"/>
<reference evidence="11 12" key="1">
    <citation type="submission" date="2018-12" db="EMBL/GenBank/DDBJ databases">
        <authorList>
            <consortium name="Pathogen Informatics"/>
        </authorList>
    </citation>
    <scope>NUCLEOTIDE SEQUENCE [LARGE SCALE GENOMIC DNA]</scope>
    <source>
        <strain evidence="11 12">NCTC11923</strain>
    </source>
</reference>
<dbReference type="NCBIfam" id="TIGR00447">
    <property type="entry name" value="pth"/>
    <property type="match status" value="1"/>
</dbReference>
<dbReference type="InterPro" id="IPR018171">
    <property type="entry name" value="Pept_tRNA_hydro_CS"/>
</dbReference>
<evidence type="ECO:0000256" key="5">
    <source>
        <dbReference type="ARBA" id="ARBA00038063"/>
    </source>
</evidence>
<gene>
    <name evidence="8 11" type="primary">pth</name>
    <name evidence="11" type="ORF">NCTC11923_00122</name>
</gene>
<dbReference type="Pfam" id="PF01195">
    <property type="entry name" value="Pept_tRNA_hydro"/>
    <property type="match status" value="1"/>
</dbReference>
<comment type="subunit">
    <text evidence="8">Monomer.</text>
</comment>
<keyword evidence="2 8" id="KW-0820">tRNA-binding</keyword>
<dbReference type="GO" id="GO:0005737">
    <property type="term" value="C:cytoplasm"/>
    <property type="evidence" value="ECO:0007669"/>
    <property type="project" value="UniProtKB-SubCell"/>
</dbReference>
<dbReference type="InterPro" id="IPR001328">
    <property type="entry name" value="Pept_tRNA_hydro"/>
</dbReference>
<protein>
    <recommendedName>
        <fullName evidence="7 8">Peptidyl-tRNA hydrolase</fullName>
        <shortName evidence="8">Pth</shortName>
        <ecNumber evidence="1 8">3.1.1.29</ecNumber>
    </recommendedName>
</protein>
<evidence type="ECO:0000313" key="12">
    <source>
        <dbReference type="Proteomes" id="UP000276899"/>
    </source>
</evidence>
<comment type="function">
    <text evidence="8">Hydrolyzes ribosome-free peptidyl-tRNAs (with 1 or more amino acids incorporated), which drop off the ribosome during protein synthesis, or as a result of ribosome stalling.</text>
</comment>
<dbReference type="PROSITE" id="PS01196">
    <property type="entry name" value="PEPT_TRNA_HYDROL_2"/>
    <property type="match status" value="1"/>
</dbReference>